<keyword evidence="2" id="KW-1185">Reference proteome</keyword>
<evidence type="ECO:0000313" key="1">
    <source>
        <dbReference type="EMBL" id="GKV48645.1"/>
    </source>
</evidence>
<sequence length="228" mass="25739">MMCQLGFVEPNCWVRWKPSLAGFVDQPRLGSSEPSIFGFRRTELCWVRLLRWKPSLVGFVDQPRLGSSEPNLVGFIDQPRLGSSEHNLAGFVNQPRLGSSTSQGWVRQNTTLLGSSTSQGWVHRNPADLGFNESSFPSLVEFVGTQPCWVHRPAKVGFIDQPRLGSSERSFAEFVDQPRLGSSEPRKSGFQRIQLSQESWVRLKPNSWVHVFSFFFPFPLPVINKFGG</sequence>
<organism evidence="1 2">
    <name type="scientific">Rubroshorea leprosula</name>
    <dbReference type="NCBI Taxonomy" id="152421"/>
    <lineage>
        <taxon>Eukaryota</taxon>
        <taxon>Viridiplantae</taxon>
        <taxon>Streptophyta</taxon>
        <taxon>Embryophyta</taxon>
        <taxon>Tracheophyta</taxon>
        <taxon>Spermatophyta</taxon>
        <taxon>Magnoliopsida</taxon>
        <taxon>eudicotyledons</taxon>
        <taxon>Gunneridae</taxon>
        <taxon>Pentapetalae</taxon>
        <taxon>rosids</taxon>
        <taxon>malvids</taxon>
        <taxon>Malvales</taxon>
        <taxon>Dipterocarpaceae</taxon>
        <taxon>Rubroshorea</taxon>
    </lineage>
</organism>
<protein>
    <submittedName>
        <fullName evidence="1">Uncharacterized protein</fullName>
    </submittedName>
</protein>
<name>A0AAV5MGI6_9ROSI</name>
<dbReference type="Proteomes" id="UP001054252">
    <property type="component" value="Unassembled WGS sequence"/>
</dbReference>
<evidence type="ECO:0000313" key="2">
    <source>
        <dbReference type="Proteomes" id="UP001054252"/>
    </source>
</evidence>
<dbReference type="AlphaFoldDB" id="A0AAV5MGI6"/>
<dbReference type="EMBL" id="BPVZ01000264">
    <property type="protein sequence ID" value="GKV48645.1"/>
    <property type="molecule type" value="Genomic_DNA"/>
</dbReference>
<reference evidence="1 2" key="1">
    <citation type="journal article" date="2021" name="Commun. Biol.">
        <title>The genome of Shorea leprosula (Dipterocarpaceae) highlights the ecological relevance of drought in aseasonal tropical rainforests.</title>
        <authorList>
            <person name="Ng K.K.S."/>
            <person name="Kobayashi M.J."/>
            <person name="Fawcett J.A."/>
            <person name="Hatakeyama M."/>
            <person name="Paape T."/>
            <person name="Ng C.H."/>
            <person name="Ang C.C."/>
            <person name="Tnah L.H."/>
            <person name="Lee C.T."/>
            <person name="Nishiyama T."/>
            <person name="Sese J."/>
            <person name="O'Brien M.J."/>
            <person name="Copetti D."/>
            <person name="Mohd Noor M.I."/>
            <person name="Ong R.C."/>
            <person name="Putra M."/>
            <person name="Sireger I.Z."/>
            <person name="Indrioko S."/>
            <person name="Kosugi Y."/>
            <person name="Izuno A."/>
            <person name="Isagi Y."/>
            <person name="Lee S.L."/>
            <person name="Shimizu K.K."/>
        </authorList>
    </citation>
    <scope>NUCLEOTIDE SEQUENCE [LARGE SCALE GENOMIC DNA]</scope>
    <source>
        <strain evidence="1">214</strain>
    </source>
</reference>
<proteinExistence type="predicted"/>
<comment type="caution">
    <text evidence="1">The sequence shown here is derived from an EMBL/GenBank/DDBJ whole genome shotgun (WGS) entry which is preliminary data.</text>
</comment>
<gene>
    <name evidence="1" type="ORF">SLEP1_g55444</name>
</gene>
<accession>A0AAV5MGI6</accession>